<organism evidence="1 2">
    <name type="scientific">[Mycobacterium] stephanolepidis</name>
    <dbReference type="NCBI Taxonomy" id="1520670"/>
    <lineage>
        <taxon>Bacteria</taxon>
        <taxon>Bacillati</taxon>
        <taxon>Actinomycetota</taxon>
        <taxon>Actinomycetes</taxon>
        <taxon>Mycobacteriales</taxon>
        <taxon>Mycobacteriaceae</taxon>
        <taxon>Mycobacteroides</taxon>
    </lineage>
</organism>
<protein>
    <recommendedName>
        <fullName evidence="3">HD family phosphohydrolase</fullName>
    </recommendedName>
</protein>
<dbReference type="KEGG" id="mste:MSTE_01481"/>
<evidence type="ECO:0008006" key="3">
    <source>
        <dbReference type="Google" id="ProtNLM"/>
    </source>
</evidence>
<dbReference type="PANTHER" id="PTHR40202:SF1">
    <property type="entry name" value="HD DOMAIN-CONTAINING PROTEIN"/>
    <property type="match status" value="1"/>
</dbReference>
<accession>A0A1Z4EV18</accession>
<name>A0A1Z4EV18_9MYCO</name>
<reference evidence="1 2" key="2">
    <citation type="journal article" date="2017" name="Int. J. Syst. Evol. Microbiol.">
        <title>Mycobacterium stephanolepidis sp. nov., a rapidly growing species related to Mycobacterium chelonae, isolated from marine teleost fish, Stephanolepis cirrhifer.</title>
        <authorList>
            <person name="Fukano H."/>
            <person name="Wada S."/>
            <person name="Kurata O."/>
            <person name="Katayama K."/>
            <person name="Fujiwara N."/>
            <person name="Hoshino Y."/>
        </authorList>
    </citation>
    <scope>NUCLEOTIDE SEQUENCE [LARGE SCALE GENOMIC DNA]</scope>
    <source>
        <strain evidence="1 2">NJB0901</strain>
    </source>
</reference>
<proteinExistence type="predicted"/>
<dbReference type="Gene3D" id="1.10.3210.10">
    <property type="entry name" value="Hypothetical protein af1432"/>
    <property type="match status" value="1"/>
</dbReference>
<dbReference type="AlphaFoldDB" id="A0A1Z4EV18"/>
<dbReference type="PANTHER" id="PTHR40202">
    <property type="match status" value="1"/>
</dbReference>
<dbReference type="Proteomes" id="UP000217954">
    <property type="component" value="Chromosome"/>
</dbReference>
<evidence type="ECO:0000313" key="1">
    <source>
        <dbReference type="EMBL" id="BAX96806.1"/>
    </source>
</evidence>
<keyword evidence="2" id="KW-1185">Reference proteome</keyword>
<dbReference type="EMBL" id="AP018165">
    <property type="protein sequence ID" value="BAX96806.1"/>
    <property type="molecule type" value="Genomic_DNA"/>
</dbReference>
<evidence type="ECO:0000313" key="2">
    <source>
        <dbReference type="Proteomes" id="UP000217954"/>
    </source>
</evidence>
<dbReference type="InterPro" id="IPR052567">
    <property type="entry name" value="OP_Dioxygenase"/>
</dbReference>
<reference evidence="2" key="1">
    <citation type="journal article" date="2017" name="Genome Announc.">
        <title>Complete Genome Sequence of Mycobacterium stephanolepidis.</title>
        <authorList>
            <person name="Fukano H."/>
            <person name="Yoshida M."/>
            <person name="Katayama Y."/>
            <person name="Omatsu T."/>
            <person name="Mizutani T."/>
            <person name="Kurata O."/>
            <person name="Wada S."/>
            <person name="Hoshino Y."/>
        </authorList>
    </citation>
    <scope>NUCLEOTIDE SEQUENCE [LARGE SCALE GENOMIC DNA]</scope>
    <source>
        <strain evidence="2">NJB0901</strain>
    </source>
</reference>
<gene>
    <name evidence="1" type="ORF">MSTE_01481</name>
</gene>
<sequence>MDTVDELEAVLMSLRGIWDEEAVDELDHALQAGYLAHADHADDELLLASVLHDIGHSPLLGPAADHRHDAVAREWLTPRLGKRVGWLAGSHVAAKRHLALTDSDYASHLSAASVTSLACQGGAGSDARWSAHPWWPDALRLRRFDDGAKIPGAKSLSIPHVLTLARKVLAQNDV</sequence>